<comment type="caution">
    <text evidence="3">The sequence shown here is derived from an EMBL/GenBank/DDBJ whole genome shotgun (WGS) entry which is preliminary data.</text>
</comment>
<evidence type="ECO:0000256" key="2">
    <source>
        <dbReference type="RuleBase" id="RU362080"/>
    </source>
</evidence>
<reference evidence="4" key="1">
    <citation type="submission" date="2018-05" db="EMBL/GenBank/DDBJ databases">
        <authorList>
            <person name="Lu D."/>
        </authorList>
    </citation>
    <scope>NUCLEOTIDE SEQUENCE [LARGE SCALE GENOMIC DNA]</scope>
    <source>
        <strain evidence="4">F01</strain>
    </source>
</reference>
<evidence type="ECO:0000313" key="4">
    <source>
        <dbReference type="Proteomes" id="UP000253987"/>
    </source>
</evidence>
<proteinExistence type="inferred from homology"/>
<dbReference type="SUPFAM" id="SSF143120">
    <property type="entry name" value="YefM-like"/>
    <property type="match status" value="1"/>
</dbReference>
<evidence type="ECO:0000313" key="3">
    <source>
        <dbReference type="EMBL" id="PXX88365.1"/>
    </source>
</evidence>
<accession>A0A2V3ZGG9</accession>
<dbReference type="OrthoDB" id="9800503at2"/>
<dbReference type="AlphaFoldDB" id="A0A2V3ZGG9"/>
<sequence length="78" mass="8878">MRKLNAREAREEIDRLLNAVVSGKEFVIRHRDKPVARLVAALPDSVVFTDRSGLQDSQPLVKESTAESVLTLRDDERY</sequence>
<organism evidence="3 4">
    <name type="scientific">Marinobacter vulgaris</name>
    <dbReference type="NCBI Taxonomy" id="1928331"/>
    <lineage>
        <taxon>Bacteria</taxon>
        <taxon>Pseudomonadati</taxon>
        <taxon>Pseudomonadota</taxon>
        <taxon>Gammaproteobacteria</taxon>
        <taxon>Pseudomonadales</taxon>
        <taxon>Marinobacteraceae</taxon>
        <taxon>Marinobacter</taxon>
    </lineage>
</organism>
<gene>
    <name evidence="3" type="ORF">DIT71_17445</name>
</gene>
<comment type="function">
    <text evidence="2">Antitoxin component of a type II toxin-antitoxin (TA) system.</text>
</comment>
<dbReference type="Pfam" id="PF02604">
    <property type="entry name" value="PhdYeFM_antitox"/>
    <property type="match status" value="1"/>
</dbReference>
<dbReference type="EMBL" id="QFWX01000015">
    <property type="protein sequence ID" value="PXX88365.1"/>
    <property type="molecule type" value="Genomic_DNA"/>
</dbReference>
<dbReference type="Gene3D" id="3.40.1620.10">
    <property type="entry name" value="YefM-like domain"/>
    <property type="match status" value="1"/>
</dbReference>
<protein>
    <recommendedName>
        <fullName evidence="2">Antitoxin</fullName>
    </recommendedName>
</protein>
<dbReference type="InterPro" id="IPR006442">
    <property type="entry name" value="Antitoxin_Phd/YefM"/>
</dbReference>
<reference evidence="3 4" key="2">
    <citation type="submission" date="2018-06" db="EMBL/GenBank/DDBJ databases">
        <title>Marinobactersediminissp. nov, a moderately halophilic bacterium isolated from marine solar saltern.</title>
        <authorList>
            <person name="Zhang Y."/>
        </authorList>
    </citation>
    <scope>NUCLEOTIDE SEQUENCE [LARGE SCALE GENOMIC DNA]</scope>
    <source>
        <strain evidence="3 4">F01</strain>
    </source>
</reference>
<name>A0A2V3ZGG9_9GAMM</name>
<dbReference type="InterPro" id="IPR036165">
    <property type="entry name" value="YefM-like_sf"/>
</dbReference>
<dbReference type="Proteomes" id="UP000253987">
    <property type="component" value="Unassembled WGS sequence"/>
</dbReference>
<keyword evidence="4" id="KW-1185">Reference proteome</keyword>
<comment type="similarity">
    <text evidence="1 2">Belongs to the phD/YefM antitoxin family.</text>
</comment>
<evidence type="ECO:0000256" key="1">
    <source>
        <dbReference type="ARBA" id="ARBA00009981"/>
    </source>
</evidence>